<sequence length="147" mass="16444">MGSADDGKWREQLFTPHSPSSSARSLKWHLNISKAFPCPPGWVWGNHSLTPCSSRFHSNFSQGISMLQNPSVDSVNEEEPSALDVSNPACWARTSPPENLFQLAFKAASDREMESAIPRLLGPIRRPRRVQTDLQTLSPSYMHTQLL</sequence>
<accession>A0A0J7AT34</accession>
<feature type="compositionally biased region" description="Basic and acidic residues" evidence="1">
    <location>
        <begin position="1"/>
        <end position="11"/>
    </location>
</feature>
<reference evidence="3" key="1">
    <citation type="journal article" date="2010" name="Genome Res.">
        <title>Population genomic sequencing of Coccidioides fungi reveals recent hybridization and transposon control.</title>
        <authorList>
            <person name="Neafsey D.E."/>
            <person name="Barker B.M."/>
            <person name="Sharpton T.J."/>
            <person name="Stajich J.E."/>
            <person name="Park D.J."/>
            <person name="Whiston E."/>
            <person name="Hung C.-Y."/>
            <person name="McMahan C."/>
            <person name="White J."/>
            <person name="Sykes S."/>
            <person name="Heiman D."/>
            <person name="Young S."/>
            <person name="Zeng Q."/>
            <person name="Abouelleil A."/>
            <person name="Aftuck L."/>
            <person name="Bessette D."/>
            <person name="Brown A."/>
            <person name="FitzGerald M."/>
            <person name="Lui A."/>
            <person name="Macdonald J.P."/>
            <person name="Priest M."/>
            <person name="Orbach M.J."/>
            <person name="Galgiani J.N."/>
            <person name="Kirkland T.N."/>
            <person name="Cole G.T."/>
            <person name="Birren B.W."/>
            <person name="Henn M.R."/>
            <person name="Taylor J.W."/>
            <person name="Rounsley S.D."/>
        </authorList>
    </citation>
    <scope>NUCLEOTIDE SEQUENCE [LARGE SCALE GENOMIC DNA]</scope>
    <source>
        <strain evidence="3">RMSCC 2394</strain>
    </source>
</reference>
<organism evidence="2 3">
    <name type="scientific">Coccidioides immitis RMSCC 2394</name>
    <dbReference type="NCBI Taxonomy" id="404692"/>
    <lineage>
        <taxon>Eukaryota</taxon>
        <taxon>Fungi</taxon>
        <taxon>Dikarya</taxon>
        <taxon>Ascomycota</taxon>
        <taxon>Pezizomycotina</taxon>
        <taxon>Eurotiomycetes</taxon>
        <taxon>Eurotiomycetidae</taxon>
        <taxon>Onygenales</taxon>
        <taxon>Onygenaceae</taxon>
        <taxon>Coccidioides</taxon>
    </lineage>
</organism>
<dbReference type="Proteomes" id="UP000054565">
    <property type="component" value="Unassembled WGS sequence"/>
</dbReference>
<dbReference type="EMBL" id="DS028093">
    <property type="protein sequence ID" value="KMP00457.1"/>
    <property type="molecule type" value="Genomic_DNA"/>
</dbReference>
<name>A0A0J7AT34_COCIT</name>
<proteinExistence type="predicted"/>
<evidence type="ECO:0000313" key="3">
    <source>
        <dbReference type="Proteomes" id="UP000054565"/>
    </source>
</evidence>
<gene>
    <name evidence="2" type="ORF">CIRG_00599</name>
</gene>
<protein>
    <submittedName>
        <fullName evidence="2">Uncharacterized protein</fullName>
    </submittedName>
</protein>
<feature type="region of interest" description="Disordered" evidence="1">
    <location>
        <begin position="1"/>
        <end position="23"/>
    </location>
</feature>
<dbReference type="AlphaFoldDB" id="A0A0J7AT34"/>
<evidence type="ECO:0000313" key="2">
    <source>
        <dbReference type="EMBL" id="KMP00457.1"/>
    </source>
</evidence>
<evidence type="ECO:0000256" key="1">
    <source>
        <dbReference type="SAM" id="MobiDB-lite"/>
    </source>
</evidence>